<dbReference type="Proteomes" id="UP000692954">
    <property type="component" value="Unassembled WGS sequence"/>
</dbReference>
<sequence length="119" mass="14230">MNLQKFQVKLINFKLQMTNNLISKKRIFFFDSLQVVIKYLITNDKINKIIKEWTINDNIGKYKKDEITQEENIIPKQKQIGNLNEIFKDTLKQYESISQTINKLSNQFQNEELQEALMN</sequence>
<accession>A0A8S1RVP7</accession>
<reference evidence="1" key="1">
    <citation type="submission" date="2021-01" db="EMBL/GenBank/DDBJ databases">
        <authorList>
            <consortium name="Genoscope - CEA"/>
            <person name="William W."/>
        </authorList>
    </citation>
    <scope>NUCLEOTIDE SEQUENCE</scope>
</reference>
<evidence type="ECO:0000313" key="1">
    <source>
        <dbReference type="EMBL" id="CAD8130959.1"/>
    </source>
</evidence>
<keyword evidence="2" id="KW-1185">Reference proteome</keyword>
<proteinExistence type="predicted"/>
<evidence type="ECO:0000313" key="2">
    <source>
        <dbReference type="Proteomes" id="UP000692954"/>
    </source>
</evidence>
<organism evidence="1 2">
    <name type="scientific">Paramecium sonneborni</name>
    <dbReference type="NCBI Taxonomy" id="65129"/>
    <lineage>
        <taxon>Eukaryota</taxon>
        <taxon>Sar</taxon>
        <taxon>Alveolata</taxon>
        <taxon>Ciliophora</taxon>
        <taxon>Intramacronucleata</taxon>
        <taxon>Oligohymenophorea</taxon>
        <taxon>Peniculida</taxon>
        <taxon>Parameciidae</taxon>
        <taxon>Paramecium</taxon>
    </lineage>
</organism>
<protein>
    <submittedName>
        <fullName evidence="1">Uncharacterized protein</fullName>
    </submittedName>
</protein>
<name>A0A8S1RVP7_9CILI</name>
<comment type="caution">
    <text evidence="1">The sequence shown here is derived from an EMBL/GenBank/DDBJ whole genome shotgun (WGS) entry which is preliminary data.</text>
</comment>
<dbReference type="AlphaFoldDB" id="A0A8S1RVP7"/>
<gene>
    <name evidence="1" type="ORF">PSON_ATCC_30995.1.T3490007</name>
</gene>
<dbReference type="EMBL" id="CAJJDN010000349">
    <property type="protein sequence ID" value="CAD8130959.1"/>
    <property type="molecule type" value="Genomic_DNA"/>
</dbReference>